<evidence type="ECO:0000313" key="6">
    <source>
        <dbReference type="Proteomes" id="UP001194468"/>
    </source>
</evidence>
<organism evidence="4 6">
    <name type="scientific">Boletus edulis BED1</name>
    <dbReference type="NCBI Taxonomy" id="1328754"/>
    <lineage>
        <taxon>Eukaryota</taxon>
        <taxon>Fungi</taxon>
        <taxon>Dikarya</taxon>
        <taxon>Basidiomycota</taxon>
        <taxon>Agaricomycotina</taxon>
        <taxon>Agaricomycetes</taxon>
        <taxon>Agaricomycetidae</taxon>
        <taxon>Boletales</taxon>
        <taxon>Boletineae</taxon>
        <taxon>Boletaceae</taxon>
        <taxon>Boletoideae</taxon>
        <taxon>Boletus</taxon>
    </lineage>
</organism>
<dbReference type="InterPro" id="IPR046700">
    <property type="entry name" value="DUF6570"/>
</dbReference>
<reference evidence="4" key="2">
    <citation type="journal article" date="2020" name="Nat. Commun.">
        <title>Large-scale genome sequencing of mycorrhizal fungi provides insights into the early evolution of symbiotic traits.</title>
        <authorList>
            <person name="Miyauchi S."/>
            <person name="Kiss E."/>
            <person name="Kuo A."/>
            <person name="Drula E."/>
            <person name="Kohler A."/>
            <person name="Sanchez-Garcia M."/>
            <person name="Morin E."/>
            <person name="Andreopoulos B."/>
            <person name="Barry K.W."/>
            <person name="Bonito G."/>
            <person name="Buee M."/>
            <person name="Carver A."/>
            <person name="Chen C."/>
            <person name="Cichocki N."/>
            <person name="Clum A."/>
            <person name="Culley D."/>
            <person name="Crous P.W."/>
            <person name="Fauchery L."/>
            <person name="Girlanda M."/>
            <person name="Hayes R.D."/>
            <person name="Keri Z."/>
            <person name="LaButti K."/>
            <person name="Lipzen A."/>
            <person name="Lombard V."/>
            <person name="Magnuson J."/>
            <person name="Maillard F."/>
            <person name="Murat C."/>
            <person name="Nolan M."/>
            <person name="Ohm R.A."/>
            <person name="Pangilinan J."/>
            <person name="Pereira M.F."/>
            <person name="Perotto S."/>
            <person name="Peter M."/>
            <person name="Pfister S."/>
            <person name="Riley R."/>
            <person name="Sitrit Y."/>
            <person name="Stielow J.B."/>
            <person name="Szollosi G."/>
            <person name="Zifcakova L."/>
            <person name="Stursova M."/>
            <person name="Spatafora J.W."/>
            <person name="Tedersoo L."/>
            <person name="Vaario L.M."/>
            <person name="Yamada A."/>
            <person name="Yan M."/>
            <person name="Wang P."/>
            <person name="Xu J."/>
            <person name="Bruns T."/>
            <person name="Baldrian P."/>
            <person name="Vilgalys R."/>
            <person name="Dunand C."/>
            <person name="Henrissat B."/>
            <person name="Grigoriev I.V."/>
            <person name="Hibbett D."/>
            <person name="Nagy L.G."/>
            <person name="Martin F.M."/>
        </authorList>
    </citation>
    <scope>NUCLEOTIDE SEQUENCE</scope>
    <source>
        <strain evidence="4">BED1</strain>
    </source>
</reference>
<evidence type="ECO:0000313" key="4">
    <source>
        <dbReference type="EMBL" id="KAF8421884.1"/>
    </source>
</evidence>
<sequence length="645" mass="73071">MQIHLSPAEDPGQFCREQRQRDTEVQRVFRRVHAVDEERRVNEQQRTRRRRDAERSRIADASDANFPDECSKADKYAIIQDWQNQMNPSRFHESACAVCGWGEPLTSLTPLTPSSRILNVLRNESLMEHVVPRSYDFHLYRNAILCPDGMESCHTLAPIRACSRCRQALLSSPPRQPRFALANYLYYGIERLPSDVSEAFLSASPFERLLISRCRSTTVTHHYVRRGRRGGYVPEESSQRFNRGNVALFPQDPGALRDVLPPSPNDIRDTVCVLFSGGKKKPTAETLKNFAPVLVRKSKVAAMISFLLEQNEWYRATGVRFSQKNMDDLFAPGEAGEDIGVLQSMEVDHVGDGDQVASENDEDWVELQDDIVMDNVGYTLGDHSPRSRESMKAHALAYALDHRRFINSQAGTAFLGDSHPGLLAYLFPHLDPWGIGGFHHPGRTGTQRLSFEMQVKCLLRQFRSPFARDALFPFICWNIIQKQAVSRQSLFSVKTFNHHEIATHLDELRPHLTNLAIKWTRDPNARAESNEEKQVVGLLQRLQLLSKNIKGSPGYKLCRRNEIRSLIRKLSTPALFVTLNPHDLSSAIIGVLGGMDECTWRAQAVRDRAIFVANHPDYAARAFDATIAAFLQIIVRFGKGKGLFG</sequence>
<reference evidence="4" key="1">
    <citation type="submission" date="2019-10" db="EMBL/GenBank/DDBJ databases">
        <authorList>
            <consortium name="DOE Joint Genome Institute"/>
            <person name="Kuo A."/>
            <person name="Miyauchi S."/>
            <person name="Kiss E."/>
            <person name="Drula E."/>
            <person name="Kohler A."/>
            <person name="Sanchez-Garcia M."/>
            <person name="Andreopoulos B."/>
            <person name="Barry K.W."/>
            <person name="Bonito G."/>
            <person name="Buee M."/>
            <person name="Carver A."/>
            <person name="Chen C."/>
            <person name="Cichocki N."/>
            <person name="Clum A."/>
            <person name="Culley D."/>
            <person name="Crous P.W."/>
            <person name="Fauchery L."/>
            <person name="Girlanda M."/>
            <person name="Hayes R."/>
            <person name="Keri Z."/>
            <person name="LaButti K."/>
            <person name="Lipzen A."/>
            <person name="Lombard V."/>
            <person name="Magnuson J."/>
            <person name="Maillard F."/>
            <person name="Morin E."/>
            <person name="Murat C."/>
            <person name="Nolan M."/>
            <person name="Ohm R."/>
            <person name="Pangilinan J."/>
            <person name="Pereira M."/>
            <person name="Perotto S."/>
            <person name="Peter M."/>
            <person name="Riley R."/>
            <person name="Sitrit Y."/>
            <person name="Stielow B."/>
            <person name="Szollosi G."/>
            <person name="Zifcakova L."/>
            <person name="Stursova M."/>
            <person name="Spatafora J.W."/>
            <person name="Tedersoo L."/>
            <person name="Vaario L.-M."/>
            <person name="Yamada A."/>
            <person name="Yan M."/>
            <person name="Wang P."/>
            <person name="Xu J."/>
            <person name="Bruns T."/>
            <person name="Baldrian P."/>
            <person name="Vilgalys R."/>
            <person name="Henrissat B."/>
            <person name="Grigoriev I.V."/>
            <person name="Hibbett D."/>
            <person name="Nagy L.G."/>
            <person name="Martin F.M."/>
        </authorList>
    </citation>
    <scope>NUCLEOTIDE SEQUENCE</scope>
    <source>
        <strain evidence="4">BED1</strain>
    </source>
</reference>
<accession>A0AAD4BDM2</accession>
<feature type="non-terminal residue" evidence="4">
    <location>
        <position position="645"/>
    </location>
</feature>
<feature type="domain" description="DUF6570" evidence="3">
    <location>
        <begin position="175"/>
        <end position="327"/>
    </location>
</feature>
<dbReference type="Pfam" id="PF14214">
    <property type="entry name" value="Helitron_like_N"/>
    <property type="match status" value="1"/>
</dbReference>
<dbReference type="AlphaFoldDB" id="A0AAD4BDM2"/>
<proteinExistence type="predicted"/>
<feature type="domain" description="Helitron helicase-like" evidence="2">
    <location>
        <begin position="458"/>
        <end position="639"/>
    </location>
</feature>
<dbReference type="InterPro" id="IPR025476">
    <property type="entry name" value="Helitron_helicase-like"/>
</dbReference>
<evidence type="ECO:0000259" key="3">
    <source>
        <dbReference type="Pfam" id="PF20209"/>
    </source>
</evidence>
<feature type="region of interest" description="Disordered" evidence="1">
    <location>
        <begin position="1"/>
        <end position="21"/>
    </location>
</feature>
<name>A0AAD4BDM2_BOLED</name>
<evidence type="ECO:0000256" key="1">
    <source>
        <dbReference type="SAM" id="MobiDB-lite"/>
    </source>
</evidence>
<evidence type="ECO:0000259" key="2">
    <source>
        <dbReference type="Pfam" id="PF14214"/>
    </source>
</evidence>
<dbReference type="Proteomes" id="UP001194468">
    <property type="component" value="Unassembled WGS sequence"/>
</dbReference>
<feature type="compositionally biased region" description="Basic and acidic residues" evidence="1">
    <location>
        <begin position="41"/>
        <end position="60"/>
    </location>
</feature>
<comment type="caution">
    <text evidence="4">The sequence shown here is derived from an EMBL/GenBank/DDBJ whole genome shotgun (WGS) entry which is preliminary data.</text>
</comment>
<evidence type="ECO:0008006" key="7">
    <source>
        <dbReference type="Google" id="ProtNLM"/>
    </source>
</evidence>
<dbReference type="Pfam" id="PF20209">
    <property type="entry name" value="DUF6570"/>
    <property type="match status" value="1"/>
</dbReference>
<feature type="region of interest" description="Disordered" evidence="1">
    <location>
        <begin position="41"/>
        <end position="64"/>
    </location>
</feature>
<gene>
    <name evidence="5" type="ORF">L210DRAFT_3390581</name>
    <name evidence="4" type="ORF">L210DRAFT_3423957</name>
</gene>
<dbReference type="EMBL" id="WHUW01000004">
    <property type="protein sequence ID" value="KAF8447513.1"/>
    <property type="molecule type" value="Genomic_DNA"/>
</dbReference>
<keyword evidence="6" id="KW-1185">Reference proteome</keyword>
<evidence type="ECO:0000313" key="5">
    <source>
        <dbReference type="EMBL" id="KAF8447513.1"/>
    </source>
</evidence>
<dbReference type="EMBL" id="WHUW01000135">
    <property type="protein sequence ID" value="KAF8421884.1"/>
    <property type="molecule type" value="Genomic_DNA"/>
</dbReference>
<protein>
    <recommendedName>
        <fullName evidence="7">Helitron helicase-like domain-containing protein</fullName>
    </recommendedName>
</protein>